<dbReference type="InterPro" id="IPR001227">
    <property type="entry name" value="Ac_transferase_dom_sf"/>
</dbReference>
<dbReference type="NCBIfam" id="TIGR00128">
    <property type="entry name" value="fabD"/>
    <property type="match status" value="1"/>
</dbReference>
<dbReference type="EMBL" id="JADKGY010000001">
    <property type="protein sequence ID" value="MBK9981179.1"/>
    <property type="molecule type" value="Genomic_DNA"/>
</dbReference>
<evidence type="ECO:0000313" key="9">
    <source>
        <dbReference type="EMBL" id="MBK9981179.1"/>
    </source>
</evidence>
<comment type="caution">
    <text evidence="9">The sequence shown here is derived from an EMBL/GenBank/DDBJ whole genome shotgun (WGS) entry which is preliminary data.</text>
</comment>
<dbReference type="InterPro" id="IPR004410">
    <property type="entry name" value="Malonyl_CoA-ACP_transAc_FabD"/>
</dbReference>
<comment type="similarity">
    <text evidence="6">Belongs to the fabD family.</text>
</comment>
<dbReference type="GO" id="GO:0004314">
    <property type="term" value="F:[acyl-carrier-protein] S-malonyltransferase activity"/>
    <property type="evidence" value="ECO:0007669"/>
    <property type="project" value="UniProtKB-EC"/>
</dbReference>
<proteinExistence type="inferred from homology"/>
<feature type="active site" evidence="7">
    <location>
        <position position="197"/>
    </location>
</feature>
<reference evidence="9 10" key="1">
    <citation type="submission" date="2020-10" db="EMBL/GenBank/DDBJ databases">
        <title>Connecting structure to function with the recovery of over 1000 high-quality activated sludge metagenome-assembled genomes encoding full-length rRNA genes using long-read sequencing.</title>
        <authorList>
            <person name="Singleton C.M."/>
            <person name="Petriglieri F."/>
            <person name="Kristensen J.M."/>
            <person name="Kirkegaard R.H."/>
            <person name="Michaelsen T.Y."/>
            <person name="Andersen M.H."/>
            <person name="Karst S.M."/>
            <person name="Dueholm M.S."/>
            <person name="Nielsen P.H."/>
            <person name="Albertsen M."/>
        </authorList>
    </citation>
    <scope>NUCLEOTIDE SEQUENCE [LARGE SCALE GENOMIC DNA]</scope>
    <source>
        <strain evidence="9">Ribe_18-Q3-R11-54_MAXAC.273</strain>
    </source>
</reference>
<evidence type="ECO:0000256" key="4">
    <source>
        <dbReference type="ARBA" id="ARBA00023315"/>
    </source>
</evidence>
<dbReference type="InterPro" id="IPR050858">
    <property type="entry name" value="Mal-CoA-ACP_Trans/PKS_FabD"/>
</dbReference>
<protein>
    <recommendedName>
        <fullName evidence="2 6">Malonyl CoA-acyl carrier protein transacylase</fullName>
        <ecNumber evidence="1 6">2.3.1.39</ecNumber>
    </recommendedName>
</protein>
<dbReference type="Proteomes" id="UP000808337">
    <property type="component" value="Unassembled WGS sequence"/>
</dbReference>
<dbReference type="PANTHER" id="PTHR42681">
    <property type="entry name" value="MALONYL-COA-ACYL CARRIER PROTEIN TRANSACYLASE, MITOCHONDRIAL"/>
    <property type="match status" value="1"/>
</dbReference>
<sequence length="293" mass="31845">MTTKRAFIFPGQGSQLSGMGAALYESNPEVRIYFDQADEILNYGLKNLMFHGAEEELRRTEITQPAVFLYSYATYKSKEHEIASAVAGHSLGEITALVAAEALDFESGLRLVDARARAMQVACELTESTMAAILGLDDDVVRQICEETPGIVVAANFNCPGQVVISGETIAVELAAESCKKAGAKRAIMLSVGGAFHSPLMEPAVELFSQAVNTMQFKQPSVPIFQNVDASPSQDPYEIKSKLIGQLTSSVLWTSTIENMRSEGITEYVEYGSKVLGGFVRKIHKEAIITSFE</sequence>
<dbReference type="InterPro" id="IPR014043">
    <property type="entry name" value="Acyl_transferase_dom"/>
</dbReference>
<dbReference type="PIRSF" id="PIRSF000446">
    <property type="entry name" value="Mct"/>
    <property type="match status" value="1"/>
</dbReference>
<dbReference type="SUPFAM" id="SSF52151">
    <property type="entry name" value="FabD/lysophospholipase-like"/>
    <property type="match status" value="1"/>
</dbReference>
<dbReference type="AlphaFoldDB" id="A0A9D7SS86"/>
<evidence type="ECO:0000256" key="1">
    <source>
        <dbReference type="ARBA" id="ARBA00013258"/>
    </source>
</evidence>
<dbReference type="SUPFAM" id="SSF55048">
    <property type="entry name" value="Probable ACP-binding domain of malonyl-CoA ACP transacylase"/>
    <property type="match status" value="1"/>
</dbReference>
<dbReference type="InterPro" id="IPR024925">
    <property type="entry name" value="Malonyl_CoA-ACP_transAc"/>
</dbReference>
<evidence type="ECO:0000256" key="5">
    <source>
        <dbReference type="ARBA" id="ARBA00048462"/>
    </source>
</evidence>
<gene>
    <name evidence="9" type="primary">fabD</name>
    <name evidence="9" type="ORF">IPP15_01915</name>
</gene>
<accession>A0A9D7SS86</accession>
<dbReference type="GO" id="GO:0006633">
    <property type="term" value="P:fatty acid biosynthetic process"/>
    <property type="evidence" value="ECO:0007669"/>
    <property type="project" value="TreeGrafter"/>
</dbReference>
<evidence type="ECO:0000256" key="3">
    <source>
        <dbReference type="ARBA" id="ARBA00022679"/>
    </source>
</evidence>
<dbReference type="InterPro" id="IPR016035">
    <property type="entry name" value="Acyl_Trfase/lysoPLipase"/>
</dbReference>
<evidence type="ECO:0000313" key="10">
    <source>
        <dbReference type="Proteomes" id="UP000808337"/>
    </source>
</evidence>
<organism evidence="9 10">
    <name type="scientific">Candidatus Opimibacter skivensis</name>
    <dbReference type="NCBI Taxonomy" id="2982028"/>
    <lineage>
        <taxon>Bacteria</taxon>
        <taxon>Pseudomonadati</taxon>
        <taxon>Bacteroidota</taxon>
        <taxon>Saprospiria</taxon>
        <taxon>Saprospirales</taxon>
        <taxon>Saprospiraceae</taxon>
        <taxon>Candidatus Opimibacter</taxon>
    </lineage>
</organism>
<evidence type="ECO:0000259" key="8">
    <source>
        <dbReference type="SMART" id="SM00827"/>
    </source>
</evidence>
<dbReference type="Gene3D" id="3.40.366.10">
    <property type="entry name" value="Malonyl-Coenzyme A Acyl Carrier Protein, domain 2"/>
    <property type="match status" value="1"/>
</dbReference>
<dbReference type="EC" id="2.3.1.39" evidence="1 6"/>
<dbReference type="InterPro" id="IPR016036">
    <property type="entry name" value="Malonyl_transacylase_ACP-bd"/>
</dbReference>
<evidence type="ECO:0000256" key="7">
    <source>
        <dbReference type="PIRSR" id="PIRSR000446-1"/>
    </source>
</evidence>
<dbReference type="PANTHER" id="PTHR42681:SF1">
    <property type="entry name" value="MALONYL-COA-ACYL CARRIER PROTEIN TRANSACYLASE, MITOCHONDRIAL"/>
    <property type="match status" value="1"/>
</dbReference>
<feature type="domain" description="Malonyl-CoA:ACP transacylase (MAT)" evidence="8">
    <location>
        <begin position="8"/>
        <end position="283"/>
    </location>
</feature>
<keyword evidence="3 6" id="KW-0808">Transferase</keyword>
<evidence type="ECO:0000256" key="2">
    <source>
        <dbReference type="ARBA" id="ARBA00018953"/>
    </source>
</evidence>
<dbReference type="SMART" id="SM00827">
    <property type="entry name" value="PKS_AT"/>
    <property type="match status" value="1"/>
</dbReference>
<name>A0A9D7SS86_9BACT</name>
<dbReference type="GO" id="GO:0005829">
    <property type="term" value="C:cytosol"/>
    <property type="evidence" value="ECO:0007669"/>
    <property type="project" value="TreeGrafter"/>
</dbReference>
<comment type="catalytic activity">
    <reaction evidence="5 6">
        <text>holo-[ACP] + malonyl-CoA = malonyl-[ACP] + CoA</text>
        <dbReference type="Rhea" id="RHEA:41792"/>
        <dbReference type="Rhea" id="RHEA-COMP:9623"/>
        <dbReference type="Rhea" id="RHEA-COMP:9685"/>
        <dbReference type="ChEBI" id="CHEBI:57287"/>
        <dbReference type="ChEBI" id="CHEBI:57384"/>
        <dbReference type="ChEBI" id="CHEBI:64479"/>
        <dbReference type="ChEBI" id="CHEBI:78449"/>
        <dbReference type="EC" id="2.3.1.39"/>
    </reaction>
</comment>
<feature type="active site" evidence="7">
    <location>
        <position position="90"/>
    </location>
</feature>
<dbReference type="Pfam" id="PF00698">
    <property type="entry name" value="Acyl_transf_1"/>
    <property type="match status" value="1"/>
</dbReference>
<keyword evidence="4 6" id="KW-0012">Acyltransferase</keyword>
<dbReference type="FunFam" id="3.30.70.250:FF:000001">
    <property type="entry name" value="Malonyl CoA-acyl carrier protein transacylase"/>
    <property type="match status" value="1"/>
</dbReference>
<evidence type="ECO:0000256" key="6">
    <source>
        <dbReference type="PIRNR" id="PIRNR000446"/>
    </source>
</evidence>
<dbReference type="Gene3D" id="3.30.70.250">
    <property type="entry name" value="Malonyl-CoA ACP transacylase, ACP-binding"/>
    <property type="match status" value="1"/>
</dbReference>